<feature type="active site" evidence="5">
    <location>
        <position position="20"/>
    </location>
</feature>
<dbReference type="InterPro" id="IPR017968">
    <property type="entry name" value="Acylphosphatase_CS"/>
</dbReference>
<keyword evidence="5 8" id="KW-0378">Hydrolase</keyword>
<dbReference type="SUPFAM" id="SSF54975">
    <property type="entry name" value="Acylphosphatase/BLUF domain-like"/>
    <property type="match status" value="1"/>
</dbReference>
<protein>
    <recommendedName>
        <fullName evidence="3 5">acylphosphatase</fullName>
        <ecNumber evidence="2 5">3.6.1.7</ecNumber>
    </recommendedName>
</protein>
<evidence type="ECO:0000259" key="7">
    <source>
        <dbReference type="PROSITE" id="PS51160"/>
    </source>
</evidence>
<dbReference type="PANTHER" id="PTHR47268">
    <property type="entry name" value="ACYLPHOSPHATASE"/>
    <property type="match status" value="1"/>
</dbReference>
<keyword evidence="9" id="KW-1185">Reference proteome</keyword>
<dbReference type="EC" id="3.6.1.7" evidence="2 5"/>
<evidence type="ECO:0000256" key="2">
    <source>
        <dbReference type="ARBA" id="ARBA00012150"/>
    </source>
</evidence>
<comment type="catalytic activity">
    <reaction evidence="4 5">
        <text>an acyl phosphate + H2O = a carboxylate + phosphate + H(+)</text>
        <dbReference type="Rhea" id="RHEA:14965"/>
        <dbReference type="ChEBI" id="CHEBI:15377"/>
        <dbReference type="ChEBI" id="CHEBI:15378"/>
        <dbReference type="ChEBI" id="CHEBI:29067"/>
        <dbReference type="ChEBI" id="CHEBI:43474"/>
        <dbReference type="ChEBI" id="CHEBI:59918"/>
        <dbReference type="EC" id="3.6.1.7"/>
    </reaction>
</comment>
<dbReference type="Proteomes" id="UP001244427">
    <property type="component" value="Unassembled WGS sequence"/>
</dbReference>
<dbReference type="InterPro" id="IPR036046">
    <property type="entry name" value="Acylphosphatase-like_dom_sf"/>
</dbReference>
<evidence type="ECO:0000313" key="8">
    <source>
        <dbReference type="EMBL" id="MDQ0648183.1"/>
    </source>
</evidence>
<evidence type="ECO:0000256" key="1">
    <source>
        <dbReference type="ARBA" id="ARBA00005614"/>
    </source>
</evidence>
<evidence type="ECO:0000256" key="5">
    <source>
        <dbReference type="PROSITE-ProRule" id="PRU00520"/>
    </source>
</evidence>
<dbReference type="InterPro" id="IPR001792">
    <property type="entry name" value="Acylphosphatase-like_dom"/>
</dbReference>
<evidence type="ECO:0000256" key="3">
    <source>
        <dbReference type="ARBA" id="ARBA00015991"/>
    </source>
</evidence>
<dbReference type="GO" id="GO:0003998">
    <property type="term" value="F:acylphosphatase activity"/>
    <property type="evidence" value="ECO:0007669"/>
    <property type="project" value="UniProtKB-EC"/>
</dbReference>
<gene>
    <name evidence="8" type="ORF">QFZ53_002379</name>
</gene>
<dbReference type="InterPro" id="IPR020456">
    <property type="entry name" value="Acylphosphatase"/>
</dbReference>
<comment type="caution">
    <text evidence="8">The sequence shown here is derived from an EMBL/GenBank/DDBJ whole genome shotgun (WGS) entry which is preliminary data.</text>
</comment>
<dbReference type="RefSeq" id="WP_307296647.1">
    <property type="nucleotide sequence ID" value="NZ_JAUSXV010000001.1"/>
</dbReference>
<dbReference type="Gene3D" id="3.30.70.100">
    <property type="match status" value="1"/>
</dbReference>
<evidence type="ECO:0000313" key="9">
    <source>
        <dbReference type="Proteomes" id="UP001244427"/>
    </source>
</evidence>
<evidence type="ECO:0000256" key="4">
    <source>
        <dbReference type="ARBA" id="ARBA00047645"/>
    </source>
</evidence>
<dbReference type="PANTHER" id="PTHR47268:SF4">
    <property type="entry name" value="ACYLPHOSPHATASE"/>
    <property type="match status" value="1"/>
</dbReference>
<reference evidence="8 9" key="1">
    <citation type="submission" date="2023-07" db="EMBL/GenBank/DDBJ databases">
        <title>Comparative genomics of wheat-associated soil bacteria to identify genetic determinants of phenazine resistance.</title>
        <authorList>
            <person name="Mouncey N."/>
        </authorList>
    </citation>
    <scope>NUCLEOTIDE SEQUENCE [LARGE SCALE GENOMIC DNA]</scope>
    <source>
        <strain evidence="8 9">W4I9-1</strain>
    </source>
</reference>
<sequence length="96" mass="10622">MTSTRVRVRVRGHVQGVGYRWFTRDAAEAHHVSGWVRNRRDGTVEAELHGDADDVEATLVEMRRGPVSARVDAVEVMSIDAPSPGDASGFEFRQTS</sequence>
<dbReference type="PROSITE" id="PS00151">
    <property type="entry name" value="ACYLPHOSPHATASE_2"/>
    <property type="match status" value="1"/>
</dbReference>
<comment type="similarity">
    <text evidence="1 6">Belongs to the acylphosphatase family.</text>
</comment>
<name>A0AAW8EXX7_9MICO</name>
<dbReference type="AlphaFoldDB" id="A0AAW8EXX7"/>
<evidence type="ECO:0000256" key="6">
    <source>
        <dbReference type="RuleBase" id="RU004168"/>
    </source>
</evidence>
<dbReference type="Pfam" id="PF00708">
    <property type="entry name" value="Acylphosphatase"/>
    <property type="match status" value="1"/>
</dbReference>
<dbReference type="EMBL" id="JAUSXV010000001">
    <property type="protein sequence ID" value="MDQ0648183.1"/>
    <property type="molecule type" value="Genomic_DNA"/>
</dbReference>
<feature type="domain" description="Acylphosphatase-like" evidence="7">
    <location>
        <begin position="5"/>
        <end position="94"/>
    </location>
</feature>
<proteinExistence type="inferred from homology"/>
<organism evidence="8 9">
    <name type="scientific">Microbacterium natoriense</name>
    <dbReference type="NCBI Taxonomy" id="284570"/>
    <lineage>
        <taxon>Bacteria</taxon>
        <taxon>Bacillati</taxon>
        <taxon>Actinomycetota</taxon>
        <taxon>Actinomycetes</taxon>
        <taxon>Micrococcales</taxon>
        <taxon>Microbacteriaceae</taxon>
        <taxon>Microbacterium</taxon>
    </lineage>
</organism>
<dbReference type="PROSITE" id="PS51160">
    <property type="entry name" value="ACYLPHOSPHATASE_3"/>
    <property type="match status" value="1"/>
</dbReference>
<feature type="active site" evidence="5">
    <location>
        <position position="38"/>
    </location>
</feature>
<accession>A0AAW8EXX7</accession>